<dbReference type="PANTHER" id="PTHR21700:SF48">
    <property type="entry name" value="TRANSTHYRETIN-LIKE FAMILY PROTEIN"/>
    <property type="match status" value="1"/>
</dbReference>
<keyword evidence="6" id="KW-1185">Reference proteome</keyword>
<sequence>MADLPKFASAITTRSTGVKGTVLCGNQPADDVKIRLYRIHTDDPYELLDYKTSSAINGKFELEGHTAGRNETVIEPFVRFYHRCDLNEKKKGFRTFGMKFSKEFVTVGRFSRRPYDVGTINLEVIYPKEKHVKEFQEQPVPTFDTFA</sequence>
<evidence type="ECO:0000256" key="2">
    <source>
        <dbReference type="ARBA" id="ARBA00010112"/>
    </source>
</evidence>
<gene>
    <name evidence="5" type="primary">ttr-46</name>
    <name evidence="5" type="ORF">Tcan_15254</name>
</gene>
<dbReference type="OrthoDB" id="5811720at2759"/>
<dbReference type="AlphaFoldDB" id="A0A0B2VJP1"/>
<evidence type="ECO:0000256" key="1">
    <source>
        <dbReference type="ARBA" id="ARBA00004613"/>
    </source>
</evidence>
<dbReference type="InterPro" id="IPR038479">
    <property type="entry name" value="Transthyretin-like_sf"/>
</dbReference>
<proteinExistence type="inferred from homology"/>
<organism evidence="5 6">
    <name type="scientific">Toxocara canis</name>
    <name type="common">Canine roundworm</name>
    <dbReference type="NCBI Taxonomy" id="6265"/>
    <lineage>
        <taxon>Eukaryota</taxon>
        <taxon>Metazoa</taxon>
        <taxon>Ecdysozoa</taxon>
        <taxon>Nematoda</taxon>
        <taxon>Chromadorea</taxon>
        <taxon>Rhabditida</taxon>
        <taxon>Spirurina</taxon>
        <taxon>Ascaridomorpha</taxon>
        <taxon>Ascaridoidea</taxon>
        <taxon>Toxocaridae</taxon>
        <taxon>Toxocara</taxon>
    </lineage>
</organism>
<evidence type="ECO:0000313" key="5">
    <source>
        <dbReference type="EMBL" id="KHN81778.1"/>
    </source>
</evidence>
<dbReference type="GO" id="GO:0009986">
    <property type="term" value="C:cell surface"/>
    <property type="evidence" value="ECO:0007669"/>
    <property type="project" value="InterPro"/>
</dbReference>
<keyword evidence="4" id="KW-0732">Signal</keyword>
<dbReference type="EMBL" id="JPKZ01001474">
    <property type="protein sequence ID" value="KHN81778.1"/>
    <property type="molecule type" value="Genomic_DNA"/>
</dbReference>
<dbReference type="InterPro" id="IPR001534">
    <property type="entry name" value="Transthyretin-like"/>
</dbReference>
<accession>A0A0B2VJP1</accession>
<dbReference type="Proteomes" id="UP000031036">
    <property type="component" value="Unassembled WGS sequence"/>
</dbReference>
<comment type="caution">
    <text evidence="5">The sequence shown here is derived from an EMBL/GenBank/DDBJ whole genome shotgun (WGS) entry which is preliminary data.</text>
</comment>
<dbReference type="Gene3D" id="2.60.40.3330">
    <property type="match status" value="1"/>
</dbReference>
<dbReference type="GO" id="GO:0005576">
    <property type="term" value="C:extracellular region"/>
    <property type="evidence" value="ECO:0007669"/>
    <property type="project" value="UniProtKB-SubCell"/>
</dbReference>
<evidence type="ECO:0000313" key="6">
    <source>
        <dbReference type="Proteomes" id="UP000031036"/>
    </source>
</evidence>
<protein>
    <submittedName>
        <fullName evidence="5">Transthyretin-like protein 46</fullName>
    </submittedName>
</protein>
<keyword evidence="3" id="KW-0964">Secreted</keyword>
<reference evidence="5 6" key="1">
    <citation type="submission" date="2014-11" db="EMBL/GenBank/DDBJ databases">
        <title>Genetic blueprint of the zoonotic pathogen Toxocara canis.</title>
        <authorList>
            <person name="Zhu X.-Q."/>
            <person name="Korhonen P.K."/>
            <person name="Cai H."/>
            <person name="Young N.D."/>
            <person name="Nejsum P."/>
            <person name="von Samson-Himmelstjerna G."/>
            <person name="Boag P.R."/>
            <person name="Tan P."/>
            <person name="Li Q."/>
            <person name="Min J."/>
            <person name="Yang Y."/>
            <person name="Wang X."/>
            <person name="Fang X."/>
            <person name="Hall R.S."/>
            <person name="Hofmann A."/>
            <person name="Sternberg P.W."/>
            <person name="Jex A.R."/>
            <person name="Gasser R.B."/>
        </authorList>
    </citation>
    <scope>NUCLEOTIDE SEQUENCE [LARGE SCALE GENOMIC DNA]</scope>
    <source>
        <strain evidence="5">PN_DK_2014</strain>
    </source>
</reference>
<dbReference type="Pfam" id="PF01060">
    <property type="entry name" value="TTR-52"/>
    <property type="match status" value="1"/>
</dbReference>
<evidence type="ECO:0000256" key="3">
    <source>
        <dbReference type="ARBA" id="ARBA00022525"/>
    </source>
</evidence>
<dbReference type="PANTHER" id="PTHR21700">
    <property type="entry name" value="TRANSTHYRETIN-LIKE FAMILY PROTEIN-RELATED"/>
    <property type="match status" value="1"/>
</dbReference>
<name>A0A0B2VJP1_TOXCA</name>
<comment type="similarity">
    <text evidence="2">Belongs to the nematode transthyretin-like family.</text>
</comment>
<evidence type="ECO:0000256" key="4">
    <source>
        <dbReference type="ARBA" id="ARBA00022729"/>
    </source>
</evidence>
<comment type="subcellular location">
    <subcellularLocation>
        <location evidence="1">Secreted</location>
    </subcellularLocation>
</comment>